<dbReference type="PROSITE" id="PS01000">
    <property type="entry name" value="SDH_CYT_1"/>
    <property type="match status" value="1"/>
</dbReference>
<evidence type="ECO:0000256" key="5">
    <source>
        <dbReference type="ARBA" id="ARBA00020076"/>
    </source>
</evidence>
<dbReference type="PANTHER" id="PTHR10978">
    <property type="entry name" value="SUCCINATE DEHYDROGENASE CYTOCHROME B560 SUBUNIT"/>
    <property type="match status" value="1"/>
</dbReference>
<dbReference type="Proteomes" id="UP000638188">
    <property type="component" value="Unassembled WGS sequence"/>
</dbReference>
<evidence type="ECO:0000313" key="15">
    <source>
        <dbReference type="Proteomes" id="UP000638188"/>
    </source>
</evidence>
<dbReference type="CDD" id="cd03499">
    <property type="entry name" value="SQR_TypeC_SdhC"/>
    <property type="match status" value="1"/>
</dbReference>
<gene>
    <name evidence="14" type="primary">sdhC</name>
    <name evidence="14" type="ORF">GCM10007418_07310</name>
</gene>
<dbReference type="InterPro" id="IPR018495">
    <property type="entry name" value="Succ_DH_cyt_bsu_CS"/>
</dbReference>
<evidence type="ECO:0000256" key="3">
    <source>
        <dbReference type="ARBA" id="ARBA00004141"/>
    </source>
</evidence>
<comment type="cofactor">
    <cofactor evidence="1">
        <name>heme</name>
        <dbReference type="ChEBI" id="CHEBI:30413"/>
    </cofactor>
</comment>
<feature type="transmembrane region" description="Helical" evidence="13">
    <location>
        <begin position="71"/>
        <end position="91"/>
    </location>
</feature>
<evidence type="ECO:0000256" key="9">
    <source>
        <dbReference type="ARBA" id="ARBA00022989"/>
    </source>
</evidence>
<evidence type="ECO:0000256" key="13">
    <source>
        <dbReference type="SAM" id="Phobius"/>
    </source>
</evidence>
<evidence type="ECO:0000256" key="1">
    <source>
        <dbReference type="ARBA" id="ARBA00001971"/>
    </source>
</evidence>
<feature type="transmembrane region" description="Helical" evidence="13">
    <location>
        <begin position="30"/>
        <end position="50"/>
    </location>
</feature>
<sequence>MSVNIAVNSKRPVNLDLRTIKLPVTAWTSIAHRISGIIMFIAIAFMLWLLDVSLDSESGFEQAQSILQHPLAKLVTWGVLSALLYHLIAGVRHLVMDAGVGEGLESGKRGSQVVIVISVIVIVLLGVWIW</sequence>
<dbReference type="InterPro" id="IPR034804">
    <property type="entry name" value="SQR/QFR_C/D"/>
</dbReference>
<evidence type="ECO:0000256" key="12">
    <source>
        <dbReference type="ARBA" id="ARBA00025912"/>
    </source>
</evidence>
<organism evidence="14 15">
    <name type="scientific">Halopseudomonas salina</name>
    <dbReference type="NCBI Taxonomy" id="1323744"/>
    <lineage>
        <taxon>Bacteria</taxon>
        <taxon>Pseudomonadati</taxon>
        <taxon>Pseudomonadota</taxon>
        <taxon>Gammaproteobacteria</taxon>
        <taxon>Pseudomonadales</taxon>
        <taxon>Pseudomonadaceae</taxon>
        <taxon>Halopseudomonas</taxon>
    </lineage>
</organism>
<comment type="caution">
    <text evidence="14">The sequence shown here is derived from an EMBL/GenBank/DDBJ whole genome shotgun (WGS) entry which is preliminary data.</text>
</comment>
<keyword evidence="15" id="KW-1185">Reference proteome</keyword>
<keyword evidence="8" id="KW-0479">Metal-binding</keyword>
<proteinExistence type="inferred from homology"/>
<dbReference type="PROSITE" id="PS01001">
    <property type="entry name" value="SDH_CYT_2"/>
    <property type="match status" value="1"/>
</dbReference>
<evidence type="ECO:0000256" key="4">
    <source>
        <dbReference type="ARBA" id="ARBA00007244"/>
    </source>
</evidence>
<accession>A0ABQ1P355</accession>
<dbReference type="Gene3D" id="1.20.1300.10">
    <property type="entry name" value="Fumarate reductase/succinate dehydrogenase, transmembrane subunit"/>
    <property type="match status" value="1"/>
</dbReference>
<dbReference type="SUPFAM" id="SSF81343">
    <property type="entry name" value="Fumarate reductase respiratory complex transmembrane subunits"/>
    <property type="match status" value="1"/>
</dbReference>
<dbReference type="PIRSF" id="PIRSF000178">
    <property type="entry name" value="SDH_cyt_b560"/>
    <property type="match status" value="1"/>
</dbReference>
<keyword evidence="11 13" id="KW-0472">Membrane</keyword>
<evidence type="ECO:0000313" key="14">
    <source>
        <dbReference type="EMBL" id="GGC90108.1"/>
    </source>
</evidence>
<dbReference type="Pfam" id="PF01127">
    <property type="entry name" value="Sdh_cyt"/>
    <property type="match status" value="1"/>
</dbReference>
<evidence type="ECO:0000256" key="11">
    <source>
        <dbReference type="ARBA" id="ARBA00023136"/>
    </source>
</evidence>
<reference evidence="15" key="1">
    <citation type="journal article" date="2019" name="Int. J. Syst. Evol. Microbiol.">
        <title>The Global Catalogue of Microorganisms (GCM) 10K type strain sequencing project: providing services to taxonomists for standard genome sequencing and annotation.</title>
        <authorList>
            <consortium name="The Broad Institute Genomics Platform"/>
            <consortium name="The Broad Institute Genome Sequencing Center for Infectious Disease"/>
            <person name="Wu L."/>
            <person name="Ma J."/>
        </authorList>
    </citation>
    <scope>NUCLEOTIDE SEQUENCE [LARGE SCALE GENOMIC DNA]</scope>
    <source>
        <strain evidence="15">CGMCC 1.12482</strain>
    </source>
</reference>
<protein>
    <recommendedName>
        <fullName evidence="5">Succinate dehydrogenase cytochrome b556 subunit</fullName>
    </recommendedName>
</protein>
<keyword evidence="6" id="KW-0349">Heme</keyword>
<comment type="function">
    <text evidence="2">Membrane-anchoring subunit of succinate dehydrogenase (SDH).</text>
</comment>
<name>A0ABQ1P355_9GAMM</name>
<evidence type="ECO:0000256" key="7">
    <source>
        <dbReference type="ARBA" id="ARBA00022692"/>
    </source>
</evidence>
<keyword evidence="7 13" id="KW-0812">Transmembrane</keyword>
<dbReference type="InterPro" id="IPR014314">
    <property type="entry name" value="Succ_DH_cytb556"/>
</dbReference>
<keyword evidence="9 13" id="KW-1133">Transmembrane helix</keyword>
<comment type="subcellular location">
    <subcellularLocation>
        <location evidence="3">Membrane</location>
        <topology evidence="3">Multi-pass membrane protein</topology>
    </subcellularLocation>
</comment>
<keyword evidence="10" id="KW-0408">Iron</keyword>
<comment type="subunit">
    <text evidence="12">Part of an enzyme complex containing four subunits: a flavoprotein, an iron-sulfur protein, plus two membrane-anchoring proteins, SdhC and SdhD. The complex can form homotrimers.</text>
</comment>
<feature type="transmembrane region" description="Helical" evidence="13">
    <location>
        <begin position="111"/>
        <end position="129"/>
    </location>
</feature>
<evidence type="ECO:0000256" key="8">
    <source>
        <dbReference type="ARBA" id="ARBA00022723"/>
    </source>
</evidence>
<dbReference type="NCBIfam" id="TIGR02970">
    <property type="entry name" value="succ_dehyd_cytB"/>
    <property type="match status" value="1"/>
</dbReference>
<comment type="similarity">
    <text evidence="4">Belongs to the cytochrome b560 family.</text>
</comment>
<dbReference type="EMBL" id="BMFF01000001">
    <property type="protein sequence ID" value="GGC90108.1"/>
    <property type="molecule type" value="Genomic_DNA"/>
</dbReference>
<evidence type="ECO:0000256" key="10">
    <source>
        <dbReference type="ARBA" id="ARBA00023004"/>
    </source>
</evidence>
<dbReference type="PANTHER" id="PTHR10978:SF5">
    <property type="entry name" value="SUCCINATE DEHYDROGENASE CYTOCHROME B560 SUBUNIT, MITOCHONDRIAL"/>
    <property type="match status" value="1"/>
</dbReference>
<evidence type="ECO:0000256" key="6">
    <source>
        <dbReference type="ARBA" id="ARBA00022617"/>
    </source>
</evidence>
<dbReference type="InterPro" id="IPR000701">
    <property type="entry name" value="SuccDH_FuR_B_TM-su"/>
</dbReference>
<evidence type="ECO:0000256" key="2">
    <source>
        <dbReference type="ARBA" id="ARBA00004050"/>
    </source>
</evidence>